<dbReference type="AlphaFoldDB" id="A0A8K0GNA6"/>
<comment type="catalytic activity">
    <reaction evidence="10">
        <text>L-tyrosyl-[protein] + ATP = O-phospho-L-tyrosyl-[protein] + ADP + H(+)</text>
        <dbReference type="Rhea" id="RHEA:10596"/>
        <dbReference type="Rhea" id="RHEA-COMP:10136"/>
        <dbReference type="Rhea" id="RHEA-COMP:20101"/>
        <dbReference type="ChEBI" id="CHEBI:15378"/>
        <dbReference type="ChEBI" id="CHEBI:30616"/>
        <dbReference type="ChEBI" id="CHEBI:46858"/>
        <dbReference type="ChEBI" id="CHEBI:61978"/>
        <dbReference type="ChEBI" id="CHEBI:456216"/>
        <dbReference type="EC" id="2.7.12.1"/>
    </reaction>
</comment>
<dbReference type="InterPro" id="IPR011009">
    <property type="entry name" value="Kinase-like_dom_sf"/>
</dbReference>
<dbReference type="Pfam" id="PF00069">
    <property type="entry name" value="Pkinase"/>
    <property type="match status" value="1"/>
</dbReference>
<feature type="domain" description="Protein kinase" evidence="13">
    <location>
        <begin position="65"/>
        <end position="392"/>
    </location>
</feature>
<dbReference type="OrthoDB" id="283111at2759"/>
<evidence type="ECO:0000256" key="8">
    <source>
        <dbReference type="ARBA" id="ARBA00049003"/>
    </source>
</evidence>
<comment type="catalytic activity">
    <reaction evidence="8">
        <text>L-seryl-[protein] + ATP = O-phospho-L-seryl-[protein] + ADP + H(+)</text>
        <dbReference type="Rhea" id="RHEA:17989"/>
        <dbReference type="Rhea" id="RHEA-COMP:9863"/>
        <dbReference type="Rhea" id="RHEA-COMP:11604"/>
        <dbReference type="ChEBI" id="CHEBI:15378"/>
        <dbReference type="ChEBI" id="CHEBI:29999"/>
        <dbReference type="ChEBI" id="CHEBI:30616"/>
        <dbReference type="ChEBI" id="CHEBI:83421"/>
        <dbReference type="ChEBI" id="CHEBI:456216"/>
        <dbReference type="EC" id="2.7.12.1"/>
    </reaction>
</comment>
<dbReference type="GO" id="GO:0004674">
    <property type="term" value="F:protein serine/threonine kinase activity"/>
    <property type="evidence" value="ECO:0007669"/>
    <property type="project" value="UniProtKB-KW"/>
</dbReference>
<keyword evidence="5" id="KW-0418">Kinase</keyword>
<dbReference type="FunFam" id="3.30.200.20:FF:000463">
    <property type="entry name" value="Serine/threonine-protein kinase AFC2"/>
    <property type="match status" value="1"/>
</dbReference>
<evidence type="ECO:0000256" key="12">
    <source>
        <dbReference type="RuleBase" id="RU000304"/>
    </source>
</evidence>
<dbReference type="GO" id="GO:0005524">
    <property type="term" value="F:ATP binding"/>
    <property type="evidence" value="ECO:0007669"/>
    <property type="project" value="UniProtKB-UniRule"/>
</dbReference>
<dbReference type="PROSITE" id="PS00108">
    <property type="entry name" value="PROTEIN_KINASE_ST"/>
    <property type="match status" value="1"/>
</dbReference>
<dbReference type="FunFam" id="1.10.510.10:FF:000612">
    <property type="entry name" value="Serine/threonine-protein kinase AFC2"/>
    <property type="match status" value="1"/>
</dbReference>
<name>A0A8K0GNA6_9ROSA</name>
<evidence type="ECO:0000256" key="7">
    <source>
        <dbReference type="ARBA" id="ARBA00037966"/>
    </source>
</evidence>
<reference evidence="14" key="1">
    <citation type="submission" date="2020-03" db="EMBL/GenBank/DDBJ databases">
        <title>A high-quality chromosome-level genome assembly of a woody plant with both climbing and erect habits, Rhamnella rubrinervis.</title>
        <authorList>
            <person name="Lu Z."/>
            <person name="Yang Y."/>
            <person name="Zhu X."/>
            <person name="Sun Y."/>
        </authorList>
    </citation>
    <scope>NUCLEOTIDE SEQUENCE</scope>
    <source>
        <strain evidence="14">BYM</strain>
        <tissue evidence="14">Leaf</tissue>
    </source>
</reference>
<evidence type="ECO:0000256" key="1">
    <source>
        <dbReference type="ARBA" id="ARBA00013203"/>
    </source>
</evidence>
<gene>
    <name evidence="14" type="ORF">FNV43_RR25901</name>
</gene>
<dbReference type="InterPro" id="IPR008271">
    <property type="entry name" value="Ser/Thr_kinase_AS"/>
</dbReference>
<comment type="similarity">
    <text evidence="7">Belongs to the protein kinase superfamily. CMGC Ser/Thr protein kinase family. Lammer subfamily.</text>
</comment>
<proteinExistence type="inferred from homology"/>
<dbReference type="GO" id="GO:0004712">
    <property type="term" value="F:protein serine/threonine/tyrosine kinase activity"/>
    <property type="evidence" value="ECO:0007669"/>
    <property type="project" value="UniProtKB-EC"/>
</dbReference>
<dbReference type="PANTHER" id="PTHR45646:SF14">
    <property type="entry name" value="SERINE_THREONINE-PROTEIN KINASE AFC2-LIKE ISOFORM X1"/>
    <property type="match status" value="1"/>
</dbReference>
<dbReference type="Gene3D" id="1.10.510.10">
    <property type="entry name" value="Transferase(Phosphotransferase) domain 1"/>
    <property type="match status" value="1"/>
</dbReference>
<keyword evidence="6 11" id="KW-0067">ATP-binding</keyword>
<dbReference type="Gene3D" id="3.30.200.20">
    <property type="entry name" value="Phosphorylase Kinase, domain 1"/>
    <property type="match status" value="1"/>
</dbReference>
<accession>A0A8K0GNA6</accession>
<comment type="catalytic activity">
    <reaction evidence="9">
        <text>L-threonyl-[protein] + ATP = O-phospho-L-threonyl-[protein] + ADP + H(+)</text>
        <dbReference type="Rhea" id="RHEA:46608"/>
        <dbReference type="Rhea" id="RHEA-COMP:11060"/>
        <dbReference type="Rhea" id="RHEA-COMP:11605"/>
        <dbReference type="ChEBI" id="CHEBI:15378"/>
        <dbReference type="ChEBI" id="CHEBI:30013"/>
        <dbReference type="ChEBI" id="CHEBI:30616"/>
        <dbReference type="ChEBI" id="CHEBI:61977"/>
        <dbReference type="ChEBI" id="CHEBI:456216"/>
        <dbReference type="EC" id="2.7.12.1"/>
    </reaction>
</comment>
<dbReference type="GO" id="GO:0005634">
    <property type="term" value="C:nucleus"/>
    <property type="evidence" value="ECO:0007669"/>
    <property type="project" value="TreeGrafter"/>
</dbReference>
<evidence type="ECO:0000256" key="3">
    <source>
        <dbReference type="ARBA" id="ARBA00022679"/>
    </source>
</evidence>
<dbReference type="SMART" id="SM00220">
    <property type="entry name" value="S_TKc"/>
    <property type="match status" value="1"/>
</dbReference>
<evidence type="ECO:0000256" key="10">
    <source>
        <dbReference type="ARBA" id="ARBA00051680"/>
    </source>
</evidence>
<evidence type="ECO:0000256" key="11">
    <source>
        <dbReference type="PROSITE-ProRule" id="PRU10141"/>
    </source>
</evidence>
<evidence type="ECO:0000256" key="6">
    <source>
        <dbReference type="ARBA" id="ARBA00022840"/>
    </source>
</evidence>
<evidence type="ECO:0000313" key="15">
    <source>
        <dbReference type="Proteomes" id="UP000796880"/>
    </source>
</evidence>
<protein>
    <recommendedName>
        <fullName evidence="1">dual-specificity kinase</fullName>
        <ecNumber evidence="1">2.7.12.1</ecNumber>
    </recommendedName>
</protein>
<evidence type="ECO:0000313" key="14">
    <source>
        <dbReference type="EMBL" id="KAF3431171.1"/>
    </source>
</evidence>
<keyword evidence="4 11" id="KW-0547">Nucleotide-binding</keyword>
<dbReference type="Proteomes" id="UP000796880">
    <property type="component" value="Unassembled WGS sequence"/>
</dbReference>
<dbReference type="EMBL" id="VOIH02000012">
    <property type="protein sequence ID" value="KAF3431171.1"/>
    <property type="molecule type" value="Genomic_DNA"/>
</dbReference>
<sequence>MRALSELCCGQDIGNGTSFGPSRVLSDHPSLFVKGLTQKGSPPWRDDDKDGHYMFALGDNLTSRYKIHRKIGEGTFGQVLECWDRETKEMVAIKVVRSIKKYREAAMVEIDVLQLLGKYDRNGSRCVQIRNWFDYRNHICIVFEMLGPSLYDFLRKNNYRPFPVDLVRELGRQLLECVAFMHDMRLIHTDLKPENILFVSPEYVKIPDYKVTSRSPKEGVFYKRLPKSSAIKVIDFGSTAYEHQEHNYIVSTRHYRAPEVILGLGWSYPCDIWSVGCILVELCSGEALFQTHENLEHLAMMERVLGPLPQHMLKRTDRHAEKYIKRGRLDWPEGAASRESIKAVLKLPRLQNLIMQHVDHSAGDLIDLLQALLRFDPSNRLTAHEALRHPFFTRDHYRRF</sequence>
<keyword evidence="15" id="KW-1185">Reference proteome</keyword>
<evidence type="ECO:0000256" key="9">
    <source>
        <dbReference type="ARBA" id="ARBA00049308"/>
    </source>
</evidence>
<dbReference type="PROSITE" id="PS50011">
    <property type="entry name" value="PROTEIN_KINASE_DOM"/>
    <property type="match status" value="1"/>
</dbReference>
<dbReference type="PROSITE" id="PS00107">
    <property type="entry name" value="PROTEIN_KINASE_ATP"/>
    <property type="match status" value="1"/>
</dbReference>
<evidence type="ECO:0000256" key="2">
    <source>
        <dbReference type="ARBA" id="ARBA00022527"/>
    </source>
</evidence>
<dbReference type="PANTHER" id="PTHR45646">
    <property type="entry name" value="SERINE/THREONINE-PROTEIN KINASE DOA-RELATED"/>
    <property type="match status" value="1"/>
</dbReference>
<dbReference type="InterPro" id="IPR051175">
    <property type="entry name" value="CLK_kinases"/>
</dbReference>
<keyword evidence="3" id="KW-0808">Transferase</keyword>
<keyword evidence="2 12" id="KW-0723">Serine/threonine-protein kinase</keyword>
<dbReference type="CDD" id="cd14134">
    <property type="entry name" value="PKc_CLK"/>
    <property type="match status" value="1"/>
</dbReference>
<evidence type="ECO:0000256" key="4">
    <source>
        <dbReference type="ARBA" id="ARBA00022741"/>
    </source>
</evidence>
<dbReference type="SUPFAM" id="SSF56112">
    <property type="entry name" value="Protein kinase-like (PK-like)"/>
    <property type="match status" value="1"/>
</dbReference>
<dbReference type="InterPro" id="IPR017441">
    <property type="entry name" value="Protein_kinase_ATP_BS"/>
</dbReference>
<evidence type="ECO:0000259" key="13">
    <source>
        <dbReference type="PROSITE" id="PS50011"/>
    </source>
</evidence>
<dbReference type="InterPro" id="IPR000719">
    <property type="entry name" value="Prot_kinase_dom"/>
</dbReference>
<feature type="binding site" evidence="11">
    <location>
        <position position="101"/>
    </location>
    <ligand>
        <name>ATP</name>
        <dbReference type="ChEBI" id="CHEBI:30616"/>
    </ligand>
</feature>
<dbReference type="EC" id="2.7.12.1" evidence="1"/>
<evidence type="ECO:0000256" key="5">
    <source>
        <dbReference type="ARBA" id="ARBA00022777"/>
    </source>
</evidence>
<comment type="caution">
    <text evidence="14">The sequence shown here is derived from an EMBL/GenBank/DDBJ whole genome shotgun (WGS) entry which is preliminary data.</text>
</comment>
<organism evidence="14 15">
    <name type="scientific">Rhamnella rubrinervis</name>
    <dbReference type="NCBI Taxonomy" id="2594499"/>
    <lineage>
        <taxon>Eukaryota</taxon>
        <taxon>Viridiplantae</taxon>
        <taxon>Streptophyta</taxon>
        <taxon>Embryophyta</taxon>
        <taxon>Tracheophyta</taxon>
        <taxon>Spermatophyta</taxon>
        <taxon>Magnoliopsida</taxon>
        <taxon>eudicotyledons</taxon>
        <taxon>Gunneridae</taxon>
        <taxon>Pentapetalae</taxon>
        <taxon>rosids</taxon>
        <taxon>fabids</taxon>
        <taxon>Rosales</taxon>
        <taxon>Rhamnaceae</taxon>
        <taxon>rhamnoid group</taxon>
        <taxon>Rhamneae</taxon>
        <taxon>Rhamnella</taxon>
    </lineage>
</organism>